<feature type="domain" description="CBM2" evidence="13">
    <location>
        <begin position="29"/>
        <end position="139"/>
    </location>
</feature>
<dbReference type="RefSeq" id="WP_344164831.1">
    <property type="nucleotide sequence ID" value="NZ_BAAAPC010000021.1"/>
</dbReference>
<keyword evidence="5" id="KW-0146">Chitin degradation</keyword>
<dbReference type="Pfam" id="PF00704">
    <property type="entry name" value="Glyco_hydro_18"/>
    <property type="match status" value="1"/>
</dbReference>
<evidence type="ECO:0000256" key="11">
    <source>
        <dbReference type="SAM" id="SignalP"/>
    </source>
</evidence>
<evidence type="ECO:0000256" key="7">
    <source>
        <dbReference type="ARBA" id="ARBA00023295"/>
    </source>
</evidence>
<dbReference type="CDD" id="cd06548">
    <property type="entry name" value="GH18_chitinase"/>
    <property type="match status" value="1"/>
</dbReference>
<dbReference type="SMART" id="SM00636">
    <property type="entry name" value="Glyco_18"/>
    <property type="match status" value="1"/>
</dbReference>
<evidence type="ECO:0000256" key="5">
    <source>
        <dbReference type="ARBA" id="ARBA00023024"/>
    </source>
</evidence>
<comment type="catalytic activity">
    <reaction evidence="1">
        <text>Random endo-hydrolysis of N-acetyl-beta-D-glucosaminide (1-&gt;4)-beta-linkages in chitin and chitodextrins.</text>
        <dbReference type="EC" id="3.2.1.14"/>
    </reaction>
</comment>
<evidence type="ECO:0000256" key="1">
    <source>
        <dbReference type="ARBA" id="ARBA00000822"/>
    </source>
</evidence>
<dbReference type="Gene3D" id="3.20.20.80">
    <property type="entry name" value="Glycosidases"/>
    <property type="match status" value="1"/>
</dbReference>
<feature type="domain" description="GH18" evidence="14">
    <location>
        <begin position="248"/>
        <end position="655"/>
    </location>
</feature>
<evidence type="ECO:0000259" key="12">
    <source>
        <dbReference type="PROSITE" id="PS50853"/>
    </source>
</evidence>
<feature type="chain" id="PRO_5046886104" description="chitinase" evidence="11">
    <location>
        <begin position="32"/>
        <end position="655"/>
    </location>
</feature>
<proteinExistence type="inferred from homology"/>
<dbReference type="EC" id="3.2.1.14" evidence="3"/>
<dbReference type="Gene3D" id="2.60.40.290">
    <property type="match status" value="1"/>
</dbReference>
<dbReference type="InterPro" id="IPR011583">
    <property type="entry name" value="Chitinase_II/V-like_cat"/>
</dbReference>
<evidence type="ECO:0000256" key="2">
    <source>
        <dbReference type="ARBA" id="ARBA00009121"/>
    </source>
</evidence>
<comment type="similarity">
    <text evidence="2">Belongs to the glycosyl hydrolase 18 family. Chitinase class II subfamily.</text>
</comment>
<dbReference type="InterPro" id="IPR050314">
    <property type="entry name" value="Glycosyl_Hydrlase_18"/>
</dbReference>
<dbReference type="Pfam" id="PF00553">
    <property type="entry name" value="CBM_2"/>
    <property type="match status" value="1"/>
</dbReference>
<dbReference type="PROSITE" id="PS50853">
    <property type="entry name" value="FN3"/>
    <property type="match status" value="1"/>
</dbReference>
<evidence type="ECO:0000256" key="6">
    <source>
        <dbReference type="ARBA" id="ARBA00023277"/>
    </source>
</evidence>
<name>A0ABP5EX17_9ACTN</name>
<evidence type="ECO:0000313" key="15">
    <source>
        <dbReference type="EMBL" id="GAA2010634.1"/>
    </source>
</evidence>
<evidence type="ECO:0000259" key="14">
    <source>
        <dbReference type="PROSITE" id="PS51910"/>
    </source>
</evidence>
<protein>
    <recommendedName>
        <fullName evidence="3">chitinase</fullName>
        <ecNumber evidence="3">3.2.1.14</ecNumber>
    </recommendedName>
</protein>
<dbReference type="SUPFAM" id="SSF54556">
    <property type="entry name" value="Chitinase insertion domain"/>
    <property type="match status" value="1"/>
</dbReference>
<dbReference type="InterPro" id="IPR001919">
    <property type="entry name" value="CBD2"/>
</dbReference>
<dbReference type="GO" id="GO:0016787">
    <property type="term" value="F:hydrolase activity"/>
    <property type="evidence" value="ECO:0007669"/>
    <property type="project" value="UniProtKB-KW"/>
</dbReference>
<dbReference type="Gene3D" id="3.10.50.10">
    <property type="match status" value="1"/>
</dbReference>
<feature type="signal peptide" evidence="11">
    <location>
        <begin position="1"/>
        <end position="31"/>
    </location>
</feature>
<dbReference type="PROSITE" id="PS51910">
    <property type="entry name" value="GH18_2"/>
    <property type="match status" value="1"/>
</dbReference>
<dbReference type="InterPro" id="IPR013783">
    <property type="entry name" value="Ig-like_fold"/>
</dbReference>
<keyword evidence="16" id="KW-1185">Reference proteome</keyword>
<keyword evidence="6" id="KW-0119">Carbohydrate metabolism</keyword>
<feature type="domain" description="Fibronectin type-III" evidence="12">
    <location>
        <begin position="150"/>
        <end position="238"/>
    </location>
</feature>
<evidence type="ECO:0000313" key="16">
    <source>
        <dbReference type="Proteomes" id="UP001501585"/>
    </source>
</evidence>
<sequence>MRTPHHRGWLAAAIVAVLVAPLALIAAPASAAPSGVTVIYTEGSRWDTGYSAQFTIDNQSSTALDDWTIRFTLPAGASVASLWNATMERSGSDYTLTPPSWGASVPAGGAYQIGFNGSFSGGETEPVSCTLNNAPCSGDPGEEDTEAPTAPTDLSVRDTAATSITLGWTASTDNVDVAGYEILDAEGTVVRAVIGGTTSGTVGGLSPDTAYTFTVRAFDTAGNRSDASSAVTARTAKEDDNGQPPDGQRRVGYFTQWGIYARGYLVKNIDTSNTAEKMTHINYAFANINANGQCFQANQAGEGDAWADYGRSFRADESVDGVGDTWDQDLRGNFNQLRELKEKHPHLKVNLSIGGWTWSKYISDAAATPESRQRMVSSCIDMFLRGNLPAFDGAGGPGSAYGVFDGIDLDWEWPGSEGHPDNIVRPEDKQNFTALVSEFRTQLDALESETGREFELTSFMPADPEKVDAGFEVPKIMPNFDFVTVQGYDFHGAWEDITNHHSNLVLVEGDPGPRFFSSEIAIDTWVDRGADPGDLVLGVPFYSRGWTGVDPGPNEDGLFQPATGPAPGTYEDGYEDWKTVKLLLDQGYTLYRDNDAGTAWLYNGSTLWTYDDEIAMRQKATWAKQRGLGGAMIWSLDGDDAQGSLMSALHGALGS</sequence>
<dbReference type="SUPFAM" id="SSF51445">
    <property type="entry name" value="(Trans)glycosidases"/>
    <property type="match status" value="1"/>
</dbReference>
<evidence type="ECO:0000256" key="4">
    <source>
        <dbReference type="ARBA" id="ARBA00022801"/>
    </source>
</evidence>
<dbReference type="InterPro" id="IPR017853">
    <property type="entry name" value="GH"/>
</dbReference>
<dbReference type="SUPFAM" id="SSF49384">
    <property type="entry name" value="Carbohydrate-binding domain"/>
    <property type="match status" value="1"/>
</dbReference>
<evidence type="ECO:0000256" key="3">
    <source>
        <dbReference type="ARBA" id="ARBA00012729"/>
    </source>
</evidence>
<keyword evidence="4 9" id="KW-0378">Hydrolase</keyword>
<dbReference type="InterPro" id="IPR036116">
    <property type="entry name" value="FN3_sf"/>
</dbReference>
<keyword evidence="7 9" id="KW-0326">Glycosidase</keyword>
<dbReference type="InterPro" id="IPR012291">
    <property type="entry name" value="CBM2_carb-bd_dom_sf"/>
</dbReference>
<dbReference type="PROSITE" id="PS01095">
    <property type="entry name" value="GH18_1"/>
    <property type="match status" value="1"/>
</dbReference>
<dbReference type="InterPro" id="IPR001579">
    <property type="entry name" value="Glyco_hydro_18_chit_AS"/>
</dbReference>
<dbReference type="InterPro" id="IPR003961">
    <property type="entry name" value="FN3_dom"/>
</dbReference>
<evidence type="ECO:0000259" key="13">
    <source>
        <dbReference type="PROSITE" id="PS51173"/>
    </source>
</evidence>
<dbReference type="CDD" id="cd00063">
    <property type="entry name" value="FN3"/>
    <property type="match status" value="1"/>
</dbReference>
<reference evidence="16" key="1">
    <citation type="journal article" date="2019" name="Int. J. Syst. Evol. Microbiol.">
        <title>The Global Catalogue of Microorganisms (GCM) 10K type strain sequencing project: providing services to taxonomists for standard genome sequencing and annotation.</title>
        <authorList>
            <consortium name="The Broad Institute Genomics Platform"/>
            <consortium name="The Broad Institute Genome Sequencing Center for Infectious Disease"/>
            <person name="Wu L."/>
            <person name="Ma J."/>
        </authorList>
    </citation>
    <scope>NUCLEOTIDE SEQUENCE [LARGE SCALE GENOMIC DNA]</scope>
    <source>
        <strain evidence="16">JCM 15313</strain>
    </source>
</reference>
<keyword evidence="11" id="KW-0732">Signal</keyword>
<dbReference type="PANTHER" id="PTHR11177:SF317">
    <property type="entry name" value="CHITINASE 12-RELATED"/>
    <property type="match status" value="1"/>
</dbReference>
<dbReference type="PROSITE" id="PS51173">
    <property type="entry name" value="CBM2"/>
    <property type="match status" value="1"/>
</dbReference>
<dbReference type="InterPro" id="IPR008965">
    <property type="entry name" value="CBM2/CBM3_carb-bd_dom_sf"/>
</dbReference>
<dbReference type="InterPro" id="IPR029070">
    <property type="entry name" value="Chitinase_insertion_sf"/>
</dbReference>
<dbReference type="InterPro" id="IPR001223">
    <property type="entry name" value="Glyco_hydro18_cat"/>
</dbReference>
<gene>
    <name evidence="15" type="ORF">GCM10009799_43500</name>
</gene>
<keyword evidence="8" id="KW-0624">Polysaccharide degradation</keyword>
<feature type="region of interest" description="Disordered" evidence="10">
    <location>
        <begin position="224"/>
        <end position="250"/>
    </location>
</feature>
<evidence type="ECO:0000256" key="8">
    <source>
        <dbReference type="ARBA" id="ARBA00023326"/>
    </source>
</evidence>
<dbReference type="Proteomes" id="UP001501585">
    <property type="component" value="Unassembled WGS sequence"/>
</dbReference>
<dbReference type="Gene3D" id="2.60.40.10">
    <property type="entry name" value="Immunoglobulins"/>
    <property type="match status" value="1"/>
</dbReference>
<accession>A0ABP5EX17</accession>
<dbReference type="Pfam" id="PF00041">
    <property type="entry name" value="fn3"/>
    <property type="match status" value="1"/>
</dbReference>
<evidence type="ECO:0000256" key="9">
    <source>
        <dbReference type="RuleBase" id="RU000489"/>
    </source>
</evidence>
<dbReference type="EMBL" id="BAAAPC010000021">
    <property type="protein sequence ID" value="GAA2010634.1"/>
    <property type="molecule type" value="Genomic_DNA"/>
</dbReference>
<dbReference type="PANTHER" id="PTHR11177">
    <property type="entry name" value="CHITINASE"/>
    <property type="match status" value="1"/>
</dbReference>
<dbReference type="SMART" id="SM00637">
    <property type="entry name" value="CBD_II"/>
    <property type="match status" value="1"/>
</dbReference>
<comment type="caution">
    <text evidence="15">The sequence shown here is derived from an EMBL/GenBank/DDBJ whole genome shotgun (WGS) entry which is preliminary data.</text>
</comment>
<evidence type="ECO:0000256" key="10">
    <source>
        <dbReference type="SAM" id="MobiDB-lite"/>
    </source>
</evidence>
<organism evidence="15 16">
    <name type="scientific">Nocardiopsis rhodophaea</name>
    <dbReference type="NCBI Taxonomy" id="280238"/>
    <lineage>
        <taxon>Bacteria</taxon>
        <taxon>Bacillati</taxon>
        <taxon>Actinomycetota</taxon>
        <taxon>Actinomycetes</taxon>
        <taxon>Streptosporangiales</taxon>
        <taxon>Nocardiopsidaceae</taxon>
        <taxon>Nocardiopsis</taxon>
    </lineage>
</organism>
<dbReference type="SUPFAM" id="SSF49265">
    <property type="entry name" value="Fibronectin type III"/>
    <property type="match status" value="1"/>
</dbReference>
<dbReference type="SMART" id="SM00060">
    <property type="entry name" value="FN3"/>
    <property type="match status" value="1"/>
</dbReference>